<reference evidence="5 6" key="1">
    <citation type="submission" date="2018-01" db="EMBL/GenBank/DDBJ databases">
        <title>Draft genome of the strawberry crown rot pathogen Phytophthora cactorum.</title>
        <authorList>
            <person name="Armitage A.D."/>
            <person name="Lysoe E."/>
            <person name="Nellist C.F."/>
            <person name="Harrison R.J."/>
            <person name="Brurberg M.B."/>
        </authorList>
    </citation>
    <scope>NUCLEOTIDE SEQUENCE [LARGE SCALE GENOMIC DNA]</scope>
    <source>
        <strain evidence="5 6">10300</strain>
    </source>
</reference>
<dbReference type="Proteomes" id="UP000735874">
    <property type="component" value="Unassembled WGS sequence"/>
</dbReference>
<accession>A0A329T4E8</accession>
<dbReference type="VEuPathDB" id="FungiDB:PC110_g253"/>
<evidence type="ECO:0000256" key="1">
    <source>
        <dbReference type="SAM" id="MobiDB-lite"/>
    </source>
</evidence>
<evidence type="ECO:0000313" key="4">
    <source>
        <dbReference type="EMBL" id="KAG2995824.1"/>
    </source>
</evidence>
<dbReference type="EMBL" id="RCMI01000047">
    <property type="protein sequence ID" value="KAG2939640.1"/>
    <property type="molecule type" value="Genomic_DNA"/>
</dbReference>
<keyword evidence="6" id="KW-1185">Reference proteome</keyword>
<gene>
    <name evidence="5" type="ORF">PC110_g253</name>
    <name evidence="2" type="ORF">PC113_g371</name>
    <name evidence="3" type="ORF">PC115_g2957</name>
    <name evidence="4" type="ORF">PC118_g2782</name>
</gene>
<comment type="caution">
    <text evidence="5">The sequence shown here is derived from an EMBL/GenBank/DDBJ whole genome shotgun (WGS) entry which is preliminary data.</text>
</comment>
<feature type="compositionally biased region" description="Polar residues" evidence="1">
    <location>
        <begin position="56"/>
        <end position="66"/>
    </location>
</feature>
<dbReference type="EMBL" id="MJFZ01000003">
    <property type="protein sequence ID" value="RAW43510.1"/>
    <property type="molecule type" value="Genomic_DNA"/>
</dbReference>
<evidence type="ECO:0000313" key="2">
    <source>
        <dbReference type="EMBL" id="KAG2869187.1"/>
    </source>
</evidence>
<dbReference type="Proteomes" id="UP000251314">
    <property type="component" value="Unassembled WGS sequence"/>
</dbReference>
<feature type="region of interest" description="Disordered" evidence="1">
    <location>
        <begin position="1"/>
        <end position="81"/>
    </location>
</feature>
<protein>
    <submittedName>
        <fullName evidence="5">Uncharacterized protein</fullName>
    </submittedName>
</protein>
<organism evidence="5 6">
    <name type="scientific">Phytophthora cactorum</name>
    <dbReference type="NCBI Taxonomy" id="29920"/>
    <lineage>
        <taxon>Eukaryota</taxon>
        <taxon>Sar</taxon>
        <taxon>Stramenopiles</taxon>
        <taxon>Oomycota</taxon>
        <taxon>Peronosporomycetes</taxon>
        <taxon>Peronosporales</taxon>
        <taxon>Peronosporaceae</taxon>
        <taxon>Phytophthora</taxon>
    </lineage>
</organism>
<dbReference type="Proteomes" id="UP000697107">
    <property type="component" value="Unassembled WGS sequence"/>
</dbReference>
<dbReference type="AlphaFoldDB" id="A0A329T4E8"/>
<reference evidence="2" key="2">
    <citation type="submission" date="2018-10" db="EMBL/GenBank/DDBJ databases">
        <title>Effector identification in a new, highly contiguous assembly of the strawberry crown rot pathogen Phytophthora cactorum.</title>
        <authorList>
            <person name="Armitage A.D."/>
            <person name="Nellist C.F."/>
            <person name="Bates H."/>
            <person name="Vickerstaff R.J."/>
            <person name="Harrison R.J."/>
        </authorList>
    </citation>
    <scope>NUCLEOTIDE SEQUENCE</scope>
    <source>
        <strain evidence="2">15-7</strain>
        <strain evidence="3">4032</strain>
        <strain evidence="4">P415</strain>
    </source>
</reference>
<feature type="compositionally biased region" description="Basic and acidic residues" evidence="1">
    <location>
        <begin position="1"/>
        <end position="12"/>
    </location>
</feature>
<dbReference type="EMBL" id="RCML01000044">
    <property type="protein sequence ID" value="KAG2995824.1"/>
    <property type="molecule type" value="Genomic_DNA"/>
</dbReference>
<proteinExistence type="predicted"/>
<dbReference type="OrthoDB" id="120896at2759"/>
<evidence type="ECO:0000313" key="6">
    <source>
        <dbReference type="Proteomes" id="UP000251314"/>
    </source>
</evidence>
<dbReference type="EMBL" id="RCMG01000004">
    <property type="protein sequence ID" value="KAG2869187.1"/>
    <property type="molecule type" value="Genomic_DNA"/>
</dbReference>
<name>A0A329T4E8_9STRA</name>
<sequence length="155" mass="18163">MKERTRTSRDAEWQTAPKSKKKSQRQDKTKQEPQMMGNDSRRPATAMRQHELNRKGSPNASQSRPGTNDRGADQGDGKQAFAQLRKYLRKNAQDNYTLHTVLRLDDLARKRRFKAYSSTMGDGQLPQELERYFRMQWKDKPSSKPTERYKGLHSY</sequence>
<dbReference type="Proteomes" id="UP000774804">
    <property type="component" value="Unassembled WGS sequence"/>
</dbReference>
<evidence type="ECO:0000313" key="3">
    <source>
        <dbReference type="EMBL" id="KAG2939640.1"/>
    </source>
</evidence>
<evidence type="ECO:0000313" key="5">
    <source>
        <dbReference type="EMBL" id="RAW43510.1"/>
    </source>
</evidence>